<dbReference type="GO" id="GO:0003824">
    <property type="term" value="F:catalytic activity"/>
    <property type="evidence" value="ECO:0007669"/>
    <property type="project" value="InterPro"/>
</dbReference>
<gene>
    <name evidence="5" type="ORF">EV668_1684</name>
</gene>
<keyword evidence="6" id="KW-1185">Reference proteome</keyword>
<dbReference type="GO" id="GO:0009117">
    <property type="term" value="P:nucleotide metabolic process"/>
    <property type="evidence" value="ECO:0007669"/>
    <property type="project" value="TreeGrafter"/>
</dbReference>
<dbReference type="EMBL" id="SNZR01000011">
    <property type="protein sequence ID" value="TDR94397.1"/>
    <property type="molecule type" value="Genomic_DNA"/>
</dbReference>
<proteinExistence type="predicted"/>
<feature type="domain" description="HIT" evidence="4">
    <location>
        <begin position="9"/>
        <end position="116"/>
    </location>
</feature>
<comment type="caution">
    <text evidence="5">The sequence shown here is derived from an EMBL/GenBank/DDBJ whole genome shotgun (WGS) entry which is preliminary data.</text>
</comment>
<dbReference type="InterPro" id="IPR036265">
    <property type="entry name" value="HIT-like_sf"/>
</dbReference>
<evidence type="ECO:0000256" key="1">
    <source>
        <dbReference type="PIRSR" id="PIRSR601310-1"/>
    </source>
</evidence>
<dbReference type="Gene3D" id="3.30.428.10">
    <property type="entry name" value="HIT-like"/>
    <property type="match status" value="1"/>
</dbReference>
<protein>
    <submittedName>
        <fullName evidence="5">Histidine triad (HIT) family protein</fullName>
    </submittedName>
</protein>
<dbReference type="InterPro" id="IPR001310">
    <property type="entry name" value="Histidine_triad_HIT"/>
</dbReference>
<dbReference type="PRINTS" id="PR00332">
    <property type="entry name" value="HISTRIAD"/>
</dbReference>
<evidence type="ECO:0000259" key="4">
    <source>
        <dbReference type="PROSITE" id="PS51084"/>
    </source>
</evidence>
<evidence type="ECO:0000313" key="6">
    <source>
        <dbReference type="Proteomes" id="UP000295122"/>
    </source>
</evidence>
<dbReference type="PANTHER" id="PTHR46648:SF1">
    <property type="entry name" value="ADENOSINE 5'-MONOPHOSPHORAMIDASE HNT1"/>
    <property type="match status" value="1"/>
</dbReference>
<dbReference type="PANTHER" id="PTHR46648">
    <property type="entry name" value="HIT FAMILY PROTEIN 1"/>
    <property type="match status" value="1"/>
</dbReference>
<dbReference type="PROSITE" id="PS51084">
    <property type="entry name" value="HIT_2"/>
    <property type="match status" value="1"/>
</dbReference>
<dbReference type="OrthoDB" id="9784774at2"/>
<feature type="short sequence motif" description="Histidine triad motif" evidence="2 3">
    <location>
        <begin position="101"/>
        <end position="105"/>
    </location>
</feature>
<dbReference type="InterPro" id="IPR011146">
    <property type="entry name" value="HIT-like"/>
</dbReference>
<name>A0A4R7CC78_9HYPH</name>
<feature type="active site" description="Tele-AMP-histidine intermediate" evidence="1">
    <location>
        <position position="103"/>
    </location>
</feature>
<evidence type="ECO:0000256" key="2">
    <source>
        <dbReference type="PIRSR" id="PIRSR601310-3"/>
    </source>
</evidence>
<reference evidence="5 6" key="1">
    <citation type="submission" date="2019-03" db="EMBL/GenBank/DDBJ databases">
        <title>Genomic Encyclopedia of Type Strains, Phase IV (KMG-IV): sequencing the most valuable type-strain genomes for metagenomic binning, comparative biology and taxonomic classification.</title>
        <authorList>
            <person name="Goeker M."/>
        </authorList>
    </citation>
    <scope>NUCLEOTIDE SEQUENCE [LARGE SCALE GENOMIC DNA]</scope>
    <source>
        <strain evidence="5 6">DSM 25903</strain>
    </source>
</reference>
<dbReference type="SUPFAM" id="SSF54197">
    <property type="entry name" value="HIT-like"/>
    <property type="match status" value="1"/>
</dbReference>
<accession>A0A4R7CC78</accession>
<dbReference type="RefSeq" id="WP_133769295.1">
    <property type="nucleotide sequence ID" value="NZ_SNZR01000011.1"/>
</dbReference>
<dbReference type="AlphaFoldDB" id="A0A4R7CC78"/>
<organism evidence="5 6">
    <name type="scientific">Enterovirga rhinocerotis</name>
    <dbReference type="NCBI Taxonomy" id="1339210"/>
    <lineage>
        <taxon>Bacteria</taxon>
        <taxon>Pseudomonadati</taxon>
        <taxon>Pseudomonadota</taxon>
        <taxon>Alphaproteobacteria</taxon>
        <taxon>Hyphomicrobiales</taxon>
        <taxon>Methylobacteriaceae</taxon>
        <taxon>Enterovirga</taxon>
    </lineage>
</organism>
<evidence type="ECO:0000256" key="3">
    <source>
        <dbReference type="PROSITE-ProRule" id="PRU00464"/>
    </source>
</evidence>
<sequence length="143" mass="15427">MTSYDPNNVFAKILRGELPSQTVYEDERTIAIMDIMPRADGHALVIPKAPSRTFLDMAPEDIAAVYRTVQTVARAAKTAFAADGITIQQFNEAAGGQVVFHTHVHVLPRKAGVPLRPHTGEMAAKEVLEAHAAKLKDALAKAG</sequence>
<dbReference type="Proteomes" id="UP000295122">
    <property type="component" value="Unassembled WGS sequence"/>
</dbReference>
<dbReference type="Pfam" id="PF01230">
    <property type="entry name" value="HIT"/>
    <property type="match status" value="1"/>
</dbReference>
<evidence type="ECO:0000313" key="5">
    <source>
        <dbReference type="EMBL" id="TDR94397.1"/>
    </source>
</evidence>